<keyword evidence="3" id="KW-0408">Iron</keyword>
<proteinExistence type="predicted"/>
<dbReference type="GO" id="GO:0051539">
    <property type="term" value="F:4 iron, 4 sulfur cluster binding"/>
    <property type="evidence" value="ECO:0007669"/>
    <property type="project" value="UniProtKB-KW"/>
</dbReference>
<dbReference type="PANTHER" id="PTHR43687">
    <property type="entry name" value="ADENYLYLSULFATE REDUCTASE, BETA SUBUNIT"/>
    <property type="match status" value="1"/>
</dbReference>
<evidence type="ECO:0000259" key="5">
    <source>
        <dbReference type="PROSITE" id="PS51379"/>
    </source>
</evidence>
<dbReference type="GO" id="GO:0016491">
    <property type="term" value="F:oxidoreductase activity"/>
    <property type="evidence" value="ECO:0007669"/>
    <property type="project" value="UniProtKB-ARBA"/>
</dbReference>
<dbReference type="InterPro" id="IPR050572">
    <property type="entry name" value="Fe-S_Ferredoxin"/>
</dbReference>
<keyword evidence="4" id="KW-0411">Iron-sulfur</keyword>
<feature type="domain" description="4Fe-4S ferredoxin-type" evidence="5">
    <location>
        <begin position="1"/>
        <end position="28"/>
    </location>
</feature>
<dbReference type="PROSITE" id="PS00198">
    <property type="entry name" value="4FE4S_FER_1"/>
    <property type="match status" value="1"/>
</dbReference>
<sequence length="57" mass="6363">MIEIDRSRCIYCGACVGVCPKLALILKETFVEYTQEKCINCGNCAKACPMKAITMRK</sequence>
<dbReference type="AlphaFoldDB" id="A0A7D5XD96"/>
<dbReference type="EMBL" id="CP058998">
    <property type="protein sequence ID" value="QLJ53151.1"/>
    <property type="molecule type" value="Genomic_DNA"/>
</dbReference>
<dbReference type="SUPFAM" id="SSF54862">
    <property type="entry name" value="4Fe-4S ferredoxins"/>
    <property type="match status" value="1"/>
</dbReference>
<dbReference type="PROSITE" id="PS51379">
    <property type="entry name" value="4FE4S_FER_2"/>
    <property type="match status" value="2"/>
</dbReference>
<name>A0A7D5XD96_FERL1</name>
<evidence type="ECO:0000256" key="4">
    <source>
        <dbReference type="ARBA" id="ARBA00023014"/>
    </source>
</evidence>
<protein>
    <submittedName>
        <fullName evidence="6">Ferredoxin</fullName>
    </submittedName>
</protein>
<keyword evidence="2" id="KW-0479">Metal-binding</keyword>
<evidence type="ECO:0000256" key="1">
    <source>
        <dbReference type="ARBA" id="ARBA00022485"/>
    </source>
</evidence>
<dbReference type="Proteomes" id="UP000510821">
    <property type="component" value="Chromosome"/>
</dbReference>
<dbReference type="KEGG" id="flt:Sv326_0976"/>
<dbReference type="Gene3D" id="3.30.70.20">
    <property type="match status" value="2"/>
</dbReference>
<evidence type="ECO:0000313" key="6">
    <source>
        <dbReference type="EMBL" id="QLJ53151.1"/>
    </source>
</evidence>
<dbReference type="InterPro" id="IPR017896">
    <property type="entry name" value="4Fe4S_Fe-S-bd"/>
</dbReference>
<dbReference type="GO" id="GO:0046872">
    <property type="term" value="F:metal ion binding"/>
    <property type="evidence" value="ECO:0007669"/>
    <property type="project" value="UniProtKB-KW"/>
</dbReference>
<evidence type="ECO:0000313" key="7">
    <source>
        <dbReference type="Proteomes" id="UP000510821"/>
    </source>
</evidence>
<keyword evidence="1" id="KW-0004">4Fe-4S</keyword>
<accession>A0A7D5XD96</accession>
<evidence type="ECO:0000256" key="3">
    <source>
        <dbReference type="ARBA" id="ARBA00023004"/>
    </source>
</evidence>
<dbReference type="Pfam" id="PF13237">
    <property type="entry name" value="Fer4_10"/>
    <property type="match status" value="1"/>
</dbReference>
<evidence type="ECO:0000256" key="2">
    <source>
        <dbReference type="ARBA" id="ARBA00022723"/>
    </source>
</evidence>
<organism evidence="6 7">
    <name type="scientific">Fermentimicrarchaeum limneticum</name>
    <dbReference type="NCBI Taxonomy" id="2795018"/>
    <lineage>
        <taxon>Archaea</taxon>
        <taxon>Candidatus Micrarchaeota</taxon>
        <taxon>Candidatus Fermentimicrarchaeales</taxon>
        <taxon>Candidatus Fermentimicrarchaeaceae</taxon>
        <taxon>Candidatus Fermentimicrarchaeum</taxon>
    </lineage>
</organism>
<dbReference type="InterPro" id="IPR017900">
    <property type="entry name" value="4Fe4S_Fe_S_CS"/>
</dbReference>
<gene>
    <name evidence="6" type="ORF">Sv326_0976</name>
</gene>
<reference evidence="7" key="1">
    <citation type="submission" date="2020-07" db="EMBL/GenBank/DDBJ databases">
        <title>Metabolic diversity and evolutionary history of the archaeal phylum ###Micrarchaeota### uncovered from a freshwater lake metagenome.</title>
        <authorList>
            <person name="Kadnikov V.V."/>
            <person name="Savvichev A.S."/>
            <person name="Mardanov A.V."/>
            <person name="Beletsky A.V."/>
            <person name="Chupakov A.V."/>
            <person name="Kokryatskaya N.M."/>
            <person name="Pimenov N.V."/>
            <person name="Ravin N.V."/>
        </authorList>
    </citation>
    <scope>NUCLEOTIDE SEQUENCE [LARGE SCALE GENOMIC DNA]</scope>
</reference>
<dbReference type="PANTHER" id="PTHR43687:SF1">
    <property type="entry name" value="FERREDOXIN III"/>
    <property type="match status" value="1"/>
</dbReference>
<feature type="domain" description="4Fe-4S ferredoxin-type" evidence="5">
    <location>
        <begin position="29"/>
        <end position="57"/>
    </location>
</feature>